<dbReference type="InterPro" id="IPR000944">
    <property type="entry name" value="Tscrpt_reg_Rrf2"/>
</dbReference>
<dbReference type="PROSITE" id="PS01332">
    <property type="entry name" value="HTH_RRF2_1"/>
    <property type="match status" value="1"/>
</dbReference>
<dbReference type="GO" id="GO:0005829">
    <property type="term" value="C:cytosol"/>
    <property type="evidence" value="ECO:0007669"/>
    <property type="project" value="TreeGrafter"/>
</dbReference>
<dbReference type="Gene3D" id="1.10.10.10">
    <property type="entry name" value="Winged helix-like DNA-binding domain superfamily/Winged helix DNA-binding domain"/>
    <property type="match status" value="1"/>
</dbReference>
<dbReference type="PANTHER" id="PTHR33221">
    <property type="entry name" value="WINGED HELIX-TURN-HELIX TRANSCRIPTIONAL REGULATOR, RRF2 FAMILY"/>
    <property type="match status" value="1"/>
</dbReference>
<evidence type="ECO:0000313" key="1">
    <source>
        <dbReference type="EMBL" id="MRH77382.1"/>
    </source>
</evidence>
<reference evidence="1 2" key="1">
    <citation type="submission" date="2019-11" db="EMBL/GenBank/DDBJ databases">
        <authorList>
            <person name="Zhang X.Y."/>
        </authorList>
    </citation>
    <scope>NUCLEOTIDE SEQUENCE [LARGE SCALE GENOMIC DNA]</scope>
    <source>
        <strain evidence="1 2">C176</strain>
    </source>
</reference>
<gene>
    <name evidence="1" type="ORF">GH984_01475</name>
</gene>
<protein>
    <submittedName>
        <fullName evidence="1">SUF system Fe-S cluster assembly regulator</fullName>
    </submittedName>
</protein>
<dbReference type="Pfam" id="PF02082">
    <property type="entry name" value="Rrf2"/>
    <property type="match status" value="1"/>
</dbReference>
<dbReference type="AlphaFoldDB" id="A0A6N7QMX1"/>
<proteinExistence type="predicted"/>
<dbReference type="Proteomes" id="UP000433788">
    <property type="component" value="Unassembled WGS sequence"/>
</dbReference>
<dbReference type="NCBIfam" id="TIGR02944">
    <property type="entry name" value="suf_reg_Xantho"/>
    <property type="match status" value="1"/>
</dbReference>
<dbReference type="NCBIfam" id="TIGR00738">
    <property type="entry name" value="rrf2_super"/>
    <property type="match status" value="1"/>
</dbReference>
<evidence type="ECO:0000313" key="2">
    <source>
        <dbReference type="Proteomes" id="UP000433788"/>
    </source>
</evidence>
<dbReference type="PROSITE" id="PS51197">
    <property type="entry name" value="HTH_RRF2_2"/>
    <property type="match status" value="1"/>
</dbReference>
<dbReference type="InterPro" id="IPR014290">
    <property type="entry name" value="SUF_FeS_clus_asmbl_reg"/>
</dbReference>
<keyword evidence="2" id="KW-1185">Reference proteome</keyword>
<dbReference type="InterPro" id="IPR036390">
    <property type="entry name" value="WH_DNA-bd_sf"/>
</dbReference>
<dbReference type="InterPro" id="IPR030489">
    <property type="entry name" value="TR_Rrf2-type_CS"/>
</dbReference>
<dbReference type="RefSeq" id="WP_153718435.1">
    <property type="nucleotide sequence ID" value="NZ_WJPP01000001.1"/>
</dbReference>
<comment type="caution">
    <text evidence="1">The sequence shown here is derived from an EMBL/GenBank/DDBJ whole genome shotgun (WGS) entry which is preliminary data.</text>
</comment>
<dbReference type="PANTHER" id="PTHR33221:SF2">
    <property type="entry name" value="TRANSCRIPTIONAL REGULATOR"/>
    <property type="match status" value="1"/>
</dbReference>
<sequence>MIRLNRETDYGFGILTLMAKAPEERFNAAYLAEKRGLPQPVVSKILKQLTRSGVLVSYRGAKGGYGLARAPEQLTVAALIMALEGPIALTDCIEEGRSACQYGAQCTVSGVWNHINDVVSKALSEITLAEMAAAESGAMNASIQTLEYTGVRHVREH</sequence>
<organism evidence="1 2">
    <name type="scientific">Spiribacter salilacus</name>
    <dbReference type="NCBI Taxonomy" id="2664894"/>
    <lineage>
        <taxon>Bacteria</taxon>
        <taxon>Pseudomonadati</taxon>
        <taxon>Pseudomonadota</taxon>
        <taxon>Gammaproteobacteria</taxon>
        <taxon>Chromatiales</taxon>
        <taxon>Ectothiorhodospiraceae</taxon>
        <taxon>Spiribacter</taxon>
    </lineage>
</organism>
<dbReference type="EMBL" id="WJPP01000001">
    <property type="protein sequence ID" value="MRH77382.1"/>
    <property type="molecule type" value="Genomic_DNA"/>
</dbReference>
<dbReference type="InterPro" id="IPR036388">
    <property type="entry name" value="WH-like_DNA-bd_sf"/>
</dbReference>
<dbReference type="SUPFAM" id="SSF46785">
    <property type="entry name" value="Winged helix' DNA-binding domain"/>
    <property type="match status" value="1"/>
</dbReference>
<name>A0A6N7QMX1_9GAMM</name>
<dbReference type="GO" id="GO:0003700">
    <property type="term" value="F:DNA-binding transcription factor activity"/>
    <property type="evidence" value="ECO:0007669"/>
    <property type="project" value="TreeGrafter"/>
</dbReference>
<accession>A0A6N7QMX1</accession>